<keyword evidence="1" id="KW-0143">Chaperone</keyword>
<sequence>MPFLIAGRGPVAAGFLPCFETFCRSPVAGSSQSSPLSIHYTSRRTYAQPASRPVEDQDNTNDEPVQRANSGPSTTARRGGMSDEERAKWAFTTKIHPTPYDILHLPKTASKHDIKKHYYRLAMIYHPDANHPSASTDNFMSLRNAYNLLKDESSRVRYNRTGVGWNSSASSSSGGGGMGTNWNDELMKEQIRRRAYGPHRSSSSSAWGSGRGEAGYSQARWGGTAGDSDYGFAGYAHAGPDTGNRRGNYTSNVRFIGSVAIVSVLFAMFQYDRASKSAESHHAQLRINHLKASEALAEARHDARLYGAERRDRIRRYVRSLEVEREYERLMSESEGVVEGGEMVGAVDRRKEDASAILHGSGKG</sequence>
<dbReference type="PRINTS" id="PR00625">
    <property type="entry name" value="JDOMAIN"/>
</dbReference>
<reference evidence="4" key="1">
    <citation type="submission" date="2020-04" db="EMBL/GenBank/DDBJ databases">
        <title>Analysis of mating type loci in Filobasidium floriforme.</title>
        <authorList>
            <person name="Nowrousian M."/>
        </authorList>
    </citation>
    <scope>NUCLEOTIDE SEQUENCE</scope>
    <source>
        <strain evidence="4">CBS 6242</strain>
    </source>
</reference>
<dbReference type="PROSITE" id="PS50076">
    <property type="entry name" value="DNAJ_2"/>
    <property type="match status" value="1"/>
</dbReference>
<dbReference type="PROSITE" id="PS00636">
    <property type="entry name" value="DNAJ_1"/>
    <property type="match status" value="1"/>
</dbReference>
<feature type="compositionally biased region" description="Polar residues" evidence="2">
    <location>
        <begin position="67"/>
        <end position="76"/>
    </location>
</feature>
<dbReference type="PANTHER" id="PTHR43096">
    <property type="entry name" value="DNAJ HOMOLOG 1, MITOCHONDRIAL-RELATED"/>
    <property type="match status" value="1"/>
</dbReference>
<evidence type="ECO:0000259" key="3">
    <source>
        <dbReference type="PROSITE" id="PS50076"/>
    </source>
</evidence>
<proteinExistence type="predicted"/>
<dbReference type="EMBL" id="JABELV010000024">
    <property type="protein sequence ID" value="KAG7562892.1"/>
    <property type="molecule type" value="Genomic_DNA"/>
</dbReference>
<accession>A0A8K0NUP3</accession>
<dbReference type="GO" id="GO:0042026">
    <property type="term" value="P:protein refolding"/>
    <property type="evidence" value="ECO:0007669"/>
    <property type="project" value="TreeGrafter"/>
</dbReference>
<dbReference type="AlphaFoldDB" id="A0A8K0NUP3"/>
<evidence type="ECO:0000256" key="2">
    <source>
        <dbReference type="SAM" id="MobiDB-lite"/>
    </source>
</evidence>
<protein>
    <recommendedName>
        <fullName evidence="3">J domain-containing protein</fullName>
    </recommendedName>
</protein>
<comment type="caution">
    <text evidence="4">The sequence shown here is derived from an EMBL/GenBank/DDBJ whole genome shotgun (WGS) entry which is preliminary data.</text>
</comment>
<feature type="region of interest" description="Disordered" evidence="2">
    <location>
        <begin position="42"/>
        <end position="83"/>
    </location>
</feature>
<dbReference type="Proteomes" id="UP000812966">
    <property type="component" value="Unassembled WGS sequence"/>
</dbReference>
<dbReference type="SMART" id="SM00271">
    <property type="entry name" value="DnaJ"/>
    <property type="match status" value="1"/>
</dbReference>
<dbReference type="InterPro" id="IPR018253">
    <property type="entry name" value="DnaJ_domain_CS"/>
</dbReference>
<evidence type="ECO:0000313" key="5">
    <source>
        <dbReference type="Proteomes" id="UP000812966"/>
    </source>
</evidence>
<evidence type="ECO:0000313" key="4">
    <source>
        <dbReference type="EMBL" id="KAG7562892.1"/>
    </source>
</evidence>
<feature type="domain" description="J" evidence="3">
    <location>
        <begin position="98"/>
        <end position="162"/>
    </location>
</feature>
<organism evidence="4 5">
    <name type="scientific">Filobasidium floriforme</name>
    <dbReference type="NCBI Taxonomy" id="5210"/>
    <lineage>
        <taxon>Eukaryota</taxon>
        <taxon>Fungi</taxon>
        <taxon>Dikarya</taxon>
        <taxon>Basidiomycota</taxon>
        <taxon>Agaricomycotina</taxon>
        <taxon>Tremellomycetes</taxon>
        <taxon>Filobasidiales</taxon>
        <taxon>Filobasidiaceae</taxon>
        <taxon>Filobasidium</taxon>
    </lineage>
</organism>
<evidence type="ECO:0000256" key="1">
    <source>
        <dbReference type="ARBA" id="ARBA00023186"/>
    </source>
</evidence>
<dbReference type="OrthoDB" id="445556at2759"/>
<gene>
    <name evidence="4" type="ORF">FFLO_01721</name>
</gene>
<name>A0A8K0NUP3_9TREE</name>
<dbReference type="GO" id="GO:0005737">
    <property type="term" value="C:cytoplasm"/>
    <property type="evidence" value="ECO:0007669"/>
    <property type="project" value="TreeGrafter"/>
</dbReference>
<dbReference type="GO" id="GO:0051082">
    <property type="term" value="F:unfolded protein binding"/>
    <property type="evidence" value="ECO:0007669"/>
    <property type="project" value="TreeGrafter"/>
</dbReference>
<dbReference type="CDD" id="cd06257">
    <property type="entry name" value="DnaJ"/>
    <property type="match status" value="1"/>
</dbReference>
<dbReference type="PANTHER" id="PTHR43096:SF52">
    <property type="entry name" value="DNAJ HOMOLOG 1, MITOCHONDRIAL-RELATED"/>
    <property type="match status" value="1"/>
</dbReference>
<dbReference type="InterPro" id="IPR001623">
    <property type="entry name" value="DnaJ_domain"/>
</dbReference>
<dbReference type="Pfam" id="PF00226">
    <property type="entry name" value="DnaJ"/>
    <property type="match status" value="1"/>
</dbReference>
<dbReference type="Gene3D" id="1.10.287.110">
    <property type="entry name" value="DnaJ domain"/>
    <property type="match status" value="1"/>
</dbReference>
<dbReference type="SUPFAM" id="SSF46565">
    <property type="entry name" value="Chaperone J-domain"/>
    <property type="match status" value="1"/>
</dbReference>
<keyword evidence="5" id="KW-1185">Reference proteome</keyword>
<dbReference type="InterPro" id="IPR036869">
    <property type="entry name" value="J_dom_sf"/>
</dbReference>